<organism evidence="3 4">
    <name type="scientific">Kaustia mangrovi</name>
    <dbReference type="NCBI Taxonomy" id="2593653"/>
    <lineage>
        <taxon>Bacteria</taxon>
        <taxon>Pseudomonadati</taxon>
        <taxon>Pseudomonadota</taxon>
        <taxon>Alphaproteobacteria</taxon>
        <taxon>Hyphomicrobiales</taxon>
        <taxon>Parvibaculaceae</taxon>
        <taxon>Kaustia</taxon>
    </lineage>
</organism>
<dbReference type="SUPFAM" id="SSF53335">
    <property type="entry name" value="S-adenosyl-L-methionine-dependent methyltransferases"/>
    <property type="match status" value="1"/>
</dbReference>
<accession>A0A7S8HE28</accession>
<dbReference type="KEGG" id="kmn:HW532_21760"/>
<feature type="domain" description="Methyltransferase" evidence="2">
    <location>
        <begin position="54"/>
        <end position="150"/>
    </location>
</feature>
<keyword evidence="3" id="KW-0808">Transferase</keyword>
<sequence length="521" mass="56780">MTSWSSGYVTDIDYFPGFYAELSPERCAFGLLSQGLAQCGRTLGPGRSADPAYLELGFGYGVSLAVHAAACPGTYWGADFNPAHALYARDLAEASGADMTVADDSFEELLARPDLPQFDMIAVHGVWSWVSDSNRDALIALVRRHLKPGGVLNISYNCEPGWAQIAPWQRLVSFMAHGGGRGQTISERADAAVGFMNRLREAGAACFTGNPALGDYVDGLDRHNAHYVIHEHLNRHWRPMLFAETAKLLAEAKVGFAASARPLDYVSGINLTAEMQEVLNGISDPVVRQTVYDYCVNRRFRWDLFARGVRRMPATDQRETLLATRVALASTPSAIPMTVPAALGEAELRQDIYRPLIDALAKDDCAPRSLASLRDEPGLKSLEFGQLAEAVIILVGAGHAHPVQQEAVIERARPACARLNSHLCAQALSREEVNVLASPVIGTGVTVPRFHQMFLHAIAEGHKTPRDWAKSAWEALSACGQLVLKENKTLETPEENLAELESIAKTFQSDRLPILKTLGIA</sequence>
<name>A0A7S8HE28_9HYPH</name>
<keyword evidence="3" id="KW-0489">Methyltransferase</keyword>
<evidence type="ECO:0000313" key="4">
    <source>
        <dbReference type="Proteomes" id="UP000593594"/>
    </source>
</evidence>
<dbReference type="Pfam" id="PF10119">
    <property type="entry name" value="MethyTransf_Reg"/>
    <property type="match status" value="1"/>
</dbReference>
<dbReference type="EMBL" id="CP058214">
    <property type="protein sequence ID" value="QPC45089.1"/>
    <property type="molecule type" value="Genomic_DNA"/>
</dbReference>
<dbReference type="AlphaFoldDB" id="A0A7S8HE28"/>
<protein>
    <submittedName>
        <fullName evidence="3">Methyltransferase regulatory domain-containing protein</fullName>
    </submittedName>
</protein>
<keyword evidence="4" id="KW-1185">Reference proteome</keyword>
<dbReference type="Proteomes" id="UP000593594">
    <property type="component" value="Chromosome"/>
</dbReference>
<evidence type="ECO:0000259" key="1">
    <source>
        <dbReference type="Pfam" id="PF10119"/>
    </source>
</evidence>
<proteinExistence type="predicted"/>
<evidence type="ECO:0000259" key="2">
    <source>
        <dbReference type="Pfam" id="PF13649"/>
    </source>
</evidence>
<dbReference type="CDD" id="cd02440">
    <property type="entry name" value="AdoMet_MTases"/>
    <property type="match status" value="1"/>
</dbReference>
<dbReference type="InterPro" id="IPR029063">
    <property type="entry name" value="SAM-dependent_MTases_sf"/>
</dbReference>
<reference evidence="3 4" key="1">
    <citation type="submission" date="2020-06" db="EMBL/GenBank/DDBJ databases">
        <title>Genome sequence of 2 isolates from Red Sea Mangroves.</title>
        <authorList>
            <person name="Sefrji F."/>
            <person name="Michoud G."/>
            <person name="Merlino G."/>
            <person name="Daffonchio D."/>
        </authorList>
    </citation>
    <scope>NUCLEOTIDE SEQUENCE [LARGE SCALE GENOMIC DNA]</scope>
    <source>
        <strain evidence="3 4">R1DC25</strain>
    </source>
</reference>
<dbReference type="InterPro" id="IPR018773">
    <property type="entry name" value="MeTrfase_reg_dom_prd"/>
</dbReference>
<dbReference type="Gene3D" id="3.40.50.150">
    <property type="entry name" value="Vaccinia Virus protein VP39"/>
    <property type="match status" value="1"/>
</dbReference>
<feature type="domain" description="Methyltransferase regulatory" evidence="1">
    <location>
        <begin position="224"/>
        <end position="307"/>
    </location>
</feature>
<gene>
    <name evidence="3" type="ORF">HW532_21760</name>
</gene>
<dbReference type="Pfam" id="PF13649">
    <property type="entry name" value="Methyltransf_25"/>
    <property type="match status" value="1"/>
</dbReference>
<dbReference type="RefSeq" id="WP_213162462.1">
    <property type="nucleotide sequence ID" value="NZ_CP058214.1"/>
</dbReference>
<evidence type="ECO:0000313" key="3">
    <source>
        <dbReference type="EMBL" id="QPC45089.1"/>
    </source>
</evidence>
<dbReference type="GO" id="GO:0008168">
    <property type="term" value="F:methyltransferase activity"/>
    <property type="evidence" value="ECO:0007669"/>
    <property type="project" value="UniProtKB-KW"/>
</dbReference>
<dbReference type="GO" id="GO:0032259">
    <property type="term" value="P:methylation"/>
    <property type="evidence" value="ECO:0007669"/>
    <property type="project" value="UniProtKB-KW"/>
</dbReference>
<dbReference type="InterPro" id="IPR041698">
    <property type="entry name" value="Methyltransf_25"/>
</dbReference>